<dbReference type="AlphaFoldDB" id="F7E2H2"/>
<dbReference type="EC" id="2.8.2.-" evidence="5"/>
<comment type="similarity">
    <text evidence="2 5">Belongs to the sulfotransferase 1 family.</text>
</comment>
<comment type="subcellular location">
    <subcellularLocation>
        <location evidence="1">Cytoplasm</location>
    </subcellularLocation>
</comment>
<dbReference type="GeneTree" id="ENSGT00940000163403"/>
<dbReference type="InParanoid" id="F7E2H2"/>
<feature type="domain" description="Sulfotransferase" evidence="6">
    <location>
        <begin position="99"/>
        <end position="344"/>
    </location>
</feature>
<dbReference type="Proteomes" id="UP000002279">
    <property type="component" value="Chromosome 11"/>
</dbReference>
<protein>
    <recommendedName>
        <fullName evidence="5">Sulfotransferase</fullName>
        <ecNumber evidence="5">2.8.2.-</ecNumber>
    </recommendedName>
</protein>
<dbReference type="Ensembl" id="ENSOANT00000007654.2">
    <property type="protein sequence ID" value="ENSOANP00000007652.2"/>
    <property type="gene ID" value="ENSOANG00000004831.2"/>
</dbReference>
<dbReference type="FunFam" id="3.40.50.300:FF:000433">
    <property type="entry name" value="Estrogen sulfotransferase"/>
    <property type="match status" value="1"/>
</dbReference>
<dbReference type="STRING" id="9258.ENSOANP00000007652"/>
<evidence type="ECO:0000256" key="4">
    <source>
        <dbReference type="ARBA" id="ARBA00022679"/>
    </source>
</evidence>
<dbReference type="SUPFAM" id="SSF52540">
    <property type="entry name" value="P-loop containing nucleoside triphosphate hydrolases"/>
    <property type="match status" value="1"/>
</dbReference>
<proteinExistence type="inferred from homology"/>
<accession>F7E2H2</accession>
<sequence length="354" mass="41250">MVEYVPRFLVQCLIHSKHLKNVTVQAFPFFPFLPDLPFHFLDPSLGPSPSSSFLVSRPRVPEARMERMNVTEIYEGIEFPGHLHSQDSMQAATEFQFQDTDVLIATYPKSGTTWMQEILTLIFSKGSLELAHTIPSWARAPWLEHIFFNELMAKMNPTFPRIFSTHLPSHILAPALKKSKVTVLYVARHPKDVLVSFYHFHKIAKFLPDLGNFDDFLDQFLKGKVHFGSWFTHVQGWMDLREEVNINLITYEDLSREPRRTIQRLCDILGCQLQSQEEDMILKNCTFSAMSQNSMANYSLVSNKILDQTKGKFLRKGKIGDWREHFSPEQNKKFNTIYLTKMKDYILHFPWSLD</sequence>
<evidence type="ECO:0000256" key="5">
    <source>
        <dbReference type="RuleBase" id="RU361155"/>
    </source>
</evidence>
<dbReference type="GO" id="GO:0008146">
    <property type="term" value="F:sulfotransferase activity"/>
    <property type="evidence" value="ECO:0000318"/>
    <property type="project" value="GO_Central"/>
</dbReference>
<dbReference type="Bgee" id="ENSOANG00000004831">
    <property type="expression patterns" value="Expressed in liver and 6 other cell types or tissues"/>
</dbReference>
<reference evidence="7 8" key="1">
    <citation type="journal article" date="2008" name="Nature">
        <title>Genome analysis of the platypus reveals unique signatures of evolution.</title>
        <authorList>
            <person name="Warren W.C."/>
            <person name="Hillier L.W."/>
            <person name="Marshall Graves J.A."/>
            <person name="Birney E."/>
            <person name="Ponting C.P."/>
            <person name="Grutzner F."/>
            <person name="Belov K."/>
            <person name="Miller W."/>
            <person name="Clarke L."/>
            <person name="Chinwalla A.T."/>
            <person name="Yang S.P."/>
            <person name="Heger A."/>
            <person name="Locke D.P."/>
            <person name="Miethke P."/>
            <person name="Waters P.D."/>
            <person name="Veyrunes F."/>
            <person name="Fulton L."/>
            <person name="Fulton B."/>
            <person name="Graves T."/>
            <person name="Wallis J."/>
            <person name="Puente X.S."/>
            <person name="Lopez-Otin C."/>
            <person name="Ordonez G.R."/>
            <person name="Eichler E.E."/>
            <person name="Chen L."/>
            <person name="Cheng Z."/>
            <person name="Deakin J.E."/>
            <person name="Alsop A."/>
            <person name="Thompson K."/>
            <person name="Kirby P."/>
            <person name="Papenfuss A.T."/>
            <person name="Wakefield M.J."/>
            <person name="Olender T."/>
            <person name="Lancet D."/>
            <person name="Huttley G.A."/>
            <person name="Smit A.F."/>
            <person name="Pask A."/>
            <person name="Temple-Smith P."/>
            <person name="Batzer M.A."/>
            <person name="Walker J.A."/>
            <person name="Konkel M.K."/>
            <person name="Harris R.S."/>
            <person name="Whittington C.M."/>
            <person name="Wong E.S."/>
            <person name="Gemmell N.J."/>
            <person name="Buschiazzo E."/>
            <person name="Vargas Jentzsch I.M."/>
            <person name="Merkel A."/>
            <person name="Schmitz J."/>
            <person name="Zemann A."/>
            <person name="Churakov G."/>
            <person name="Kriegs J.O."/>
            <person name="Brosius J."/>
            <person name="Murchison E.P."/>
            <person name="Sachidanandam R."/>
            <person name="Smith C."/>
            <person name="Hannon G.J."/>
            <person name="Tsend-Ayush E."/>
            <person name="McMillan D."/>
            <person name="Attenborough R."/>
            <person name="Rens W."/>
            <person name="Ferguson-Smith M."/>
            <person name="Lefevre C.M."/>
            <person name="Sharp J.A."/>
            <person name="Nicholas K.R."/>
            <person name="Ray D.A."/>
            <person name="Kube M."/>
            <person name="Reinhardt R."/>
            <person name="Pringle T.H."/>
            <person name="Taylor J."/>
            <person name="Jones R.C."/>
            <person name="Nixon B."/>
            <person name="Dacheux J.L."/>
            <person name="Niwa H."/>
            <person name="Sekita Y."/>
            <person name="Huang X."/>
            <person name="Stark A."/>
            <person name="Kheradpour P."/>
            <person name="Kellis M."/>
            <person name="Flicek P."/>
            <person name="Chen Y."/>
            <person name="Webber C."/>
            <person name="Hardison R."/>
            <person name="Nelson J."/>
            <person name="Hallsworth-Pepin K."/>
            <person name="Delehaunty K."/>
            <person name="Markovic C."/>
            <person name="Minx P."/>
            <person name="Feng Y."/>
            <person name="Kremitzki C."/>
            <person name="Mitreva M."/>
            <person name="Glasscock J."/>
            <person name="Wylie T."/>
            <person name="Wohldmann P."/>
            <person name="Thiru P."/>
            <person name="Nhan M.N."/>
            <person name="Pohl C.S."/>
            <person name="Smith S.M."/>
            <person name="Hou S."/>
            <person name="Nefedov M."/>
            <person name="de Jong P.J."/>
            <person name="Renfree M.B."/>
            <person name="Mardis E.R."/>
            <person name="Wilson R.K."/>
        </authorList>
    </citation>
    <scope>NUCLEOTIDE SEQUENCE [LARGE SCALE GENOMIC DNA]</scope>
    <source>
        <strain evidence="7 8">Glennie</strain>
    </source>
</reference>
<evidence type="ECO:0000313" key="8">
    <source>
        <dbReference type="Proteomes" id="UP000002279"/>
    </source>
</evidence>
<reference evidence="7" key="3">
    <citation type="submission" date="2025-09" db="UniProtKB">
        <authorList>
            <consortium name="Ensembl"/>
        </authorList>
    </citation>
    <scope>IDENTIFICATION</scope>
    <source>
        <strain evidence="7">Glennie</strain>
    </source>
</reference>
<dbReference type="GO" id="GO:0005737">
    <property type="term" value="C:cytoplasm"/>
    <property type="evidence" value="ECO:0000318"/>
    <property type="project" value="GO_Central"/>
</dbReference>
<name>F7E2H2_ORNAN</name>
<dbReference type="InterPro" id="IPR000863">
    <property type="entry name" value="Sulfotransferase_dom"/>
</dbReference>
<organism evidence="7 8">
    <name type="scientific">Ornithorhynchus anatinus</name>
    <name type="common">Duckbill platypus</name>
    <dbReference type="NCBI Taxonomy" id="9258"/>
    <lineage>
        <taxon>Eukaryota</taxon>
        <taxon>Metazoa</taxon>
        <taxon>Chordata</taxon>
        <taxon>Craniata</taxon>
        <taxon>Vertebrata</taxon>
        <taxon>Euteleostomi</taxon>
        <taxon>Mammalia</taxon>
        <taxon>Monotremata</taxon>
        <taxon>Ornithorhynchidae</taxon>
        <taxon>Ornithorhynchus</taxon>
    </lineage>
</organism>
<reference evidence="7" key="2">
    <citation type="submission" date="2025-08" db="UniProtKB">
        <authorList>
            <consortium name="Ensembl"/>
        </authorList>
    </citation>
    <scope>IDENTIFICATION</scope>
    <source>
        <strain evidence="7">Glennie</strain>
    </source>
</reference>
<dbReference type="eggNOG" id="KOG1584">
    <property type="taxonomic scope" value="Eukaryota"/>
</dbReference>
<keyword evidence="4 5" id="KW-0808">Transferase</keyword>
<keyword evidence="8" id="KW-1185">Reference proteome</keyword>
<dbReference type="Pfam" id="PF00685">
    <property type="entry name" value="Sulfotransfer_1"/>
    <property type="match status" value="1"/>
</dbReference>
<evidence type="ECO:0000256" key="3">
    <source>
        <dbReference type="ARBA" id="ARBA00022490"/>
    </source>
</evidence>
<evidence type="ECO:0000313" key="7">
    <source>
        <dbReference type="Ensembl" id="ENSOANP00000007652.2"/>
    </source>
</evidence>
<evidence type="ECO:0000256" key="1">
    <source>
        <dbReference type="ARBA" id="ARBA00004496"/>
    </source>
</evidence>
<dbReference type="Gene3D" id="3.40.50.300">
    <property type="entry name" value="P-loop containing nucleotide triphosphate hydrolases"/>
    <property type="match status" value="1"/>
</dbReference>
<dbReference type="HOGENOM" id="CLU_027239_1_0_1"/>
<dbReference type="PANTHER" id="PTHR11783">
    <property type="entry name" value="SULFOTRANSFERASE SULT"/>
    <property type="match status" value="1"/>
</dbReference>
<dbReference type="InterPro" id="IPR027417">
    <property type="entry name" value="P-loop_NTPase"/>
</dbReference>
<evidence type="ECO:0000256" key="2">
    <source>
        <dbReference type="ARBA" id="ARBA00005771"/>
    </source>
</evidence>
<keyword evidence="3" id="KW-0963">Cytoplasm</keyword>
<dbReference type="GO" id="GO:0051923">
    <property type="term" value="P:sulfation"/>
    <property type="evidence" value="ECO:0000318"/>
    <property type="project" value="GO_Central"/>
</dbReference>
<evidence type="ECO:0000259" key="6">
    <source>
        <dbReference type="Pfam" id="PF00685"/>
    </source>
</evidence>